<dbReference type="Gene3D" id="3.10.450.50">
    <property type="match status" value="1"/>
</dbReference>
<dbReference type="EMBL" id="FMWD01000006">
    <property type="protein sequence ID" value="SCZ62365.1"/>
    <property type="molecule type" value="Genomic_DNA"/>
</dbReference>
<organism evidence="1 2">
    <name type="scientific">Thiohalomonas denitrificans</name>
    <dbReference type="NCBI Taxonomy" id="415747"/>
    <lineage>
        <taxon>Bacteria</taxon>
        <taxon>Pseudomonadati</taxon>
        <taxon>Pseudomonadota</taxon>
        <taxon>Gammaproteobacteria</taxon>
        <taxon>Thiohalomonadales</taxon>
        <taxon>Thiohalomonadaceae</taxon>
        <taxon>Thiohalomonas</taxon>
    </lineage>
</organism>
<proteinExistence type="predicted"/>
<reference evidence="1 2" key="1">
    <citation type="submission" date="2016-10" db="EMBL/GenBank/DDBJ databases">
        <authorList>
            <person name="de Groot N.N."/>
        </authorList>
    </citation>
    <scope>NUCLEOTIDE SEQUENCE [LARGE SCALE GENOMIC DNA]</scope>
    <source>
        <strain evidence="1 2">HLD2</strain>
    </source>
</reference>
<dbReference type="Proteomes" id="UP000199648">
    <property type="component" value="Unassembled WGS sequence"/>
</dbReference>
<dbReference type="InterPro" id="IPR032710">
    <property type="entry name" value="NTF2-like_dom_sf"/>
</dbReference>
<keyword evidence="2" id="KW-1185">Reference proteome</keyword>
<dbReference type="OrthoDB" id="7064268at2"/>
<dbReference type="AlphaFoldDB" id="A0A1G5QKI2"/>
<evidence type="ECO:0008006" key="3">
    <source>
        <dbReference type="Google" id="ProtNLM"/>
    </source>
</evidence>
<protein>
    <recommendedName>
        <fullName evidence="3">SnoaL-like domain-containing protein</fullName>
    </recommendedName>
</protein>
<evidence type="ECO:0000313" key="2">
    <source>
        <dbReference type="Proteomes" id="UP000199648"/>
    </source>
</evidence>
<name>A0A1G5QKI2_9GAMM</name>
<sequence>MEDFTDESVLITNDDTYRGLDQIRGFFKTMIENLPEGFEDAVVMRRQEVQGELAFLLWDAKPWYPFCADTLVVRNGKILYHTFATQAP</sequence>
<dbReference type="RefSeq" id="WP_139181493.1">
    <property type="nucleotide sequence ID" value="NZ_FMWD01000006.1"/>
</dbReference>
<evidence type="ECO:0000313" key="1">
    <source>
        <dbReference type="EMBL" id="SCZ62365.1"/>
    </source>
</evidence>
<accession>A0A1G5QKI2</accession>
<gene>
    <name evidence="1" type="ORF">SAMN03097708_02308</name>
</gene>
<dbReference type="STRING" id="415747.SAMN03097708_02308"/>
<dbReference type="SUPFAM" id="SSF54427">
    <property type="entry name" value="NTF2-like"/>
    <property type="match status" value="1"/>
</dbReference>